<dbReference type="EMBL" id="BASZ01000006">
    <property type="protein sequence ID" value="GAD49620.1"/>
    <property type="molecule type" value="Genomic_DNA"/>
</dbReference>
<gene>
    <name evidence="1" type="ORF">NT2_06_00590</name>
</gene>
<dbReference type="OrthoDB" id="7504757at2"/>
<dbReference type="Proteomes" id="UP000016568">
    <property type="component" value="Unassembled WGS sequence"/>
</dbReference>
<dbReference type="AlphaFoldDB" id="U2YLR4"/>
<evidence type="ECO:0000313" key="2">
    <source>
        <dbReference type="Proteomes" id="UP000016568"/>
    </source>
</evidence>
<dbReference type="RefSeq" id="WP_021690525.1">
    <property type="nucleotide sequence ID" value="NZ_BASZ01000006.1"/>
</dbReference>
<comment type="caution">
    <text evidence="1">The sequence shown here is derived from an EMBL/GenBank/DDBJ whole genome shotgun (WGS) entry which is preliminary data.</text>
</comment>
<keyword evidence="2" id="KW-1185">Reference proteome</keyword>
<dbReference type="KEGG" id="ntd:EGO55_19105"/>
<proteinExistence type="predicted"/>
<reference evidence="1 2" key="1">
    <citation type="submission" date="2013-09" db="EMBL/GenBank/DDBJ databases">
        <title>Whole genome shotgun sequence of Novosphingobium tardaugens NBRC 16725.</title>
        <authorList>
            <person name="Isaki S."/>
            <person name="Hosoyama A."/>
            <person name="Tsuchikane K."/>
            <person name="Katsumata H."/>
            <person name="Ando Y."/>
            <person name="Yamazaki S."/>
            <person name="Fujita N."/>
        </authorList>
    </citation>
    <scope>NUCLEOTIDE SEQUENCE [LARGE SCALE GENOMIC DNA]</scope>
    <source>
        <strain evidence="1 2">NBRC 16725</strain>
    </source>
</reference>
<dbReference type="PROSITE" id="PS51257">
    <property type="entry name" value="PROKAR_LIPOPROTEIN"/>
    <property type="match status" value="1"/>
</dbReference>
<dbReference type="eggNOG" id="ENOG5031CDI">
    <property type="taxonomic scope" value="Bacteria"/>
</dbReference>
<sequence>MRVFPVFLALSVLAACTDNLTPAEETARDERDIALVEKANRGTALPIAPQPILFPDIERYKLYEVTCAFVGKSGGLGAIMLARADDGYMKLNDKMIRFAADKGSAELPYGAHARYTGKKYAFTLAPAPGSSRRSGTETTDYKGDLTVEDGKGNVVFKDAGSVQCGS</sequence>
<evidence type="ECO:0000313" key="1">
    <source>
        <dbReference type="EMBL" id="GAD49620.1"/>
    </source>
</evidence>
<evidence type="ECO:0008006" key="3">
    <source>
        <dbReference type="Google" id="ProtNLM"/>
    </source>
</evidence>
<organism evidence="1 2">
    <name type="scientific">Caenibius tardaugens NBRC 16725</name>
    <dbReference type="NCBI Taxonomy" id="1219035"/>
    <lineage>
        <taxon>Bacteria</taxon>
        <taxon>Pseudomonadati</taxon>
        <taxon>Pseudomonadota</taxon>
        <taxon>Alphaproteobacteria</taxon>
        <taxon>Sphingomonadales</taxon>
        <taxon>Erythrobacteraceae</taxon>
        <taxon>Caenibius</taxon>
    </lineage>
</organism>
<accession>U2YLR4</accession>
<name>U2YLR4_9SPHN</name>
<protein>
    <recommendedName>
        <fullName evidence="3">Lipoprotein</fullName>
    </recommendedName>
</protein>